<evidence type="ECO:0000313" key="6">
    <source>
        <dbReference type="Proteomes" id="UP000460435"/>
    </source>
</evidence>
<dbReference type="SUPFAM" id="SSF46785">
    <property type="entry name" value="Winged helix' DNA-binding domain"/>
    <property type="match status" value="1"/>
</dbReference>
<proteinExistence type="predicted"/>
<name>A0A7K3M061_9ACTN</name>
<dbReference type="InterPro" id="IPR046335">
    <property type="entry name" value="LacI/GalR-like_sensor"/>
</dbReference>
<feature type="domain" description="HTH deoR-type" evidence="4">
    <location>
        <begin position="3"/>
        <end position="58"/>
    </location>
</feature>
<keyword evidence="2" id="KW-0238">DNA-binding</keyword>
<dbReference type="Pfam" id="PF13377">
    <property type="entry name" value="Peripla_BP_3"/>
    <property type="match status" value="1"/>
</dbReference>
<evidence type="ECO:0000259" key="4">
    <source>
        <dbReference type="PROSITE" id="PS51000"/>
    </source>
</evidence>
<dbReference type="InterPro" id="IPR001034">
    <property type="entry name" value="DeoR_HTH"/>
</dbReference>
<protein>
    <submittedName>
        <fullName evidence="5">DeoR family transcriptional regulator</fullName>
    </submittedName>
</protein>
<dbReference type="SMART" id="SM00420">
    <property type="entry name" value="HTH_DEOR"/>
    <property type="match status" value="1"/>
</dbReference>
<sequence>MLPRARHEYLLRQLELHGSVVAADVAAELGVAQVTIRRDIVELEEAGLLARVHGGALQLPKAAAKPAAARTLVGVVVPSASSHFPEVIRGMESVSTGLRMRIALGVSQYRQDVERERVARLLELGVQGLVVTPTLTLDDEVEVAQWLESLPVPVVVLERRGQDSRLVRHLDNARTDLVHGTVLAIEHLVELGHKSVGLAVYDRTPTARSLHIGYDDAIARLGLDQAPVRSLPKGEDDPMELMDVLERFLADCLGMGVRAALVHTDHHAARMVEVAHKQRLRVPEDFAIVAYDDEVAEFADVPLTTVTPPRRALGREALRMLAERLRPASEDQRPTLHLRLLPRLTIRESCGAKRVAVRM</sequence>
<dbReference type="Pfam" id="PF08220">
    <property type="entry name" value="HTH_DeoR"/>
    <property type="match status" value="1"/>
</dbReference>
<keyword evidence="1" id="KW-0805">Transcription regulation</keyword>
<reference evidence="5 6" key="1">
    <citation type="submission" date="2019-11" db="EMBL/GenBank/DDBJ databases">
        <authorList>
            <person name="Li X.-J."/>
            <person name="Feng X.-M."/>
        </authorList>
    </citation>
    <scope>NUCLEOTIDE SEQUENCE [LARGE SCALE GENOMIC DNA]</scope>
    <source>
        <strain evidence="5 6">XMNu-373</strain>
    </source>
</reference>
<dbReference type="PRINTS" id="PR00037">
    <property type="entry name" value="HTHLACR"/>
</dbReference>
<dbReference type="InterPro" id="IPR036390">
    <property type="entry name" value="WH_DNA-bd_sf"/>
</dbReference>
<evidence type="ECO:0000313" key="5">
    <source>
        <dbReference type="EMBL" id="NDL55848.1"/>
    </source>
</evidence>
<accession>A0A7K3M061</accession>
<dbReference type="PROSITE" id="PS51000">
    <property type="entry name" value="HTH_DEOR_2"/>
    <property type="match status" value="1"/>
</dbReference>
<dbReference type="PANTHER" id="PTHR30146:SF155">
    <property type="entry name" value="ALANINE RACEMASE"/>
    <property type="match status" value="1"/>
</dbReference>
<gene>
    <name evidence="5" type="ORF">F7O44_02055</name>
</gene>
<dbReference type="RefSeq" id="WP_162448516.1">
    <property type="nucleotide sequence ID" value="NZ_WLZY01000001.1"/>
</dbReference>
<dbReference type="Proteomes" id="UP000460435">
    <property type="component" value="Unassembled WGS sequence"/>
</dbReference>
<organism evidence="5 6">
    <name type="scientific">Phytoactinopolyspora mesophila</name>
    <dbReference type="NCBI Taxonomy" id="2650750"/>
    <lineage>
        <taxon>Bacteria</taxon>
        <taxon>Bacillati</taxon>
        <taxon>Actinomycetota</taxon>
        <taxon>Actinomycetes</taxon>
        <taxon>Jiangellales</taxon>
        <taxon>Jiangellaceae</taxon>
        <taxon>Phytoactinopolyspora</taxon>
    </lineage>
</organism>
<evidence type="ECO:0000256" key="2">
    <source>
        <dbReference type="ARBA" id="ARBA00023125"/>
    </source>
</evidence>
<dbReference type="InterPro" id="IPR018356">
    <property type="entry name" value="Tscrpt_reg_HTH_DeoR_CS"/>
</dbReference>
<keyword evidence="3" id="KW-0804">Transcription</keyword>
<keyword evidence="6" id="KW-1185">Reference proteome</keyword>
<dbReference type="PROSITE" id="PS00894">
    <property type="entry name" value="HTH_DEOR_1"/>
    <property type="match status" value="1"/>
</dbReference>
<dbReference type="PANTHER" id="PTHR30146">
    <property type="entry name" value="LACI-RELATED TRANSCRIPTIONAL REPRESSOR"/>
    <property type="match status" value="1"/>
</dbReference>
<dbReference type="AlphaFoldDB" id="A0A7K3M061"/>
<dbReference type="GO" id="GO:0003700">
    <property type="term" value="F:DNA-binding transcription factor activity"/>
    <property type="evidence" value="ECO:0007669"/>
    <property type="project" value="InterPro"/>
</dbReference>
<dbReference type="Gene3D" id="1.10.10.10">
    <property type="entry name" value="Winged helix-like DNA-binding domain superfamily/Winged helix DNA-binding domain"/>
    <property type="match status" value="1"/>
</dbReference>
<dbReference type="EMBL" id="WLZY01000001">
    <property type="protein sequence ID" value="NDL55848.1"/>
    <property type="molecule type" value="Genomic_DNA"/>
</dbReference>
<comment type="caution">
    <text evidence="5">The sequence shown here is derived from an EMBL/GenBank/DDBJ whole genome shotgun (WGS) entry which is preliminary data.</text>
</comment>
<dbReference type="InterPro" id="IPR036388">
    <property type="entry name" value="WH-like_DNA-bd_sf"/>
</dbReference>
<dbReference type="CDD" id="cd06267">
    <property type="entry name" value="PBP1_LacI_sugar_binding-like"/>
    <property type="match status" value="1"/>
</dbReference>
<evidence type="ECO:0000256" key="1">
    <source>
        <dbReference type="ARBA" id="ARBA00023015"/>
    </source>
</evidence>
<dbReference type="InterPro" id="IPR028082">
    <property type="entry name" value="Peripla_BP_I"/>
</dbReference>
<dbReference type="SUPFAM" id="SSF53822">
    <property type="entry name" value="Periplasmic binding protein-like I"/>
    <property type="match status" value="1"/>
</dbReference>
<dbReference type="Gene3D" id="3.40.50.2300">
    <property type="match status" value="2"/>
</dbReference>
<dbReference type="GO" id="GO:0000976">
    <property type="term" value="F:transcription cis-regulatory region binding"/>
    <property type="evidence" value="ECO:0007669"/>
    <property type="project" value="TreeGrafter"/>
</dbReference>
<evidence type="ECO:0000256" key="3">
    <source>
        <dbReference type="ARBA" id="ARBA00023163"/>
    </source>
</evidence>